<sequence>MSYGARLSFSSMPRCCKNTKNIQKSDYMDGFCLQGELDLTLFIS</sequence>
<accession>D1P996</accession>
<proteinExistence type="predicted"/>
<dbReference type="PaxDb" id="537011-PREVCOP_03754"/>
<dbReference type="HOGENOM" id="CLU_3220077_0_0_10"/>
<protein>
    <submittedName>
        <fullName evidence="1">Uncharacterized protein</fullName>
    </submittedName>
</protein>
<evidence type="ECO:0000313" key="2">
    <source>
        <dbReference type="Proteomes" id="UP000004477"/>
    </source>
</evidence>
<name>D1P996_9BACT</name>
<dbReference type="AlphaFoldDB" id="D1P996"/>
<reference evidence="1" key="1">
    <citation type="submission" date="2009-11" db="EMBL/GenBank/DDBJ databases">
        <authorList>
            <person name="Weinstock G."/>
            <person name="Sodergren E."/>
            <person name="Clifton S."/>
            <person name="Fulton L."/>
            <person name="Fulton B."/>
            <person name="Courtney L."/>
            <person name="Fronick C."/>
            <person name="Harrison M."/>
            <person name="Strong C."/>
            <person name="Farmer C."/>
            <person name="Delahaunty K."/>
            <person name="Markovic C."/>
            <person name="Hall O."/>
            <person name="Minx P."/>
            <person name="Tomlinson C."/>
            <person name="Mitreva M."/>
            <person name="Nelson J."/>
            <person name="Hou S."/>
            <person name="Wollam A."/>
            <person name="Pepin K.H."/>
            <person name="Johnson M."/>
            <person name="Bhonagiri V."/>
            <person name="Nash W.E."/>
            <person name="Warren W."/>
            <person name="Chinwalla A."/>
            <person name="Mardis E.R."/>
            <person name="Wilson R.K."/>
        </authorList>
    </citation>
    <scope>NUCLEOTIDE SEQUENCE [LARGE SCALE GENOMIC DNA]</scope>
    <source>
        <strain evidence="1">DSM 18205</strain>
    </source>
</reference>
<keyword evidence="2" id="KW-1185">Reference proteome</keyword>
<dbReference type="Proteomes" id="UP000004477">
    <property type="component" value="Unassembled WGS sequence"/>
</dbReference>
<dbReference type="EMBL" id="ACBX02000004">
    <property type="protein sequence ID" value="EFB36707.1"/>
    <property type="molecule type" value="Genomic_DNA"/>
</dbReference>
<comment type="caution">
    <text evidence="1">The sequence shown here is derived from an EMBL/GenBank/DDBJ whole genome shotgun (WGS) entry which is preliminary data.</text>
</comment>
<gene>
    <name evidence="1" type="ORF">PREVCOP_03754</name>
</gene>
<evidence type="ECO:0000313" key="1">
    <source>
        <dbReference type="EMBL" id="EFB36707.1"/>
    </source>
</evidence>
<dbReference type="STRING" id="537011.PREVCOP_03754"/>
<organism evidence="1 2">
    <name type="scientific">Segatella copri DSM 18205</name>
    <dbReference type="NCBI Taxonomy" id="537011"/>
    <lineage>
        <taxon>Bacteria</taxon>
        <taxon>Pseudomonadati</taxon>
        <taxon>Bacteroidota</taxon>
        <taxon>Bacteroidia</taxon>
        <taxon>Bacteroidales</taxon>
        <taxon>Prevotellaceae</taxon>
        <taxon>Segatella</taxon>
    </lineage>
</organism>